<reference evidence="3" key="1">
    <citation type="journal article" date="2020" name="Nat. Commun.">
        <title>Large-scale genome sequencing of mycorrhizal fungi provides insights into the early evolution of symbiotic traits.</title>
        <authorList>
            <person name="Miyauchi S."/>
            <person name="Kiss E."/>
            <person name="Kuo A."/>
            <person name="Drula E."/>
            <person name="Kohler A."/>
            <person name="Sanchez-Garcia M."/>
            <person name="Morin E."/>
            <person name="Andreopoulos B."/>
            <person name="Barry K.W."/>
            <person name="Bonito G."/>
            <person name="Buee M."/>
            <person name="Carver A."/>
            <person name="Chen C."/>
            <person name="Cichocki N."/>
            <person name="Clum A."/>
            <person name="Culley D."/>
            <person name="Crous P.W."/>
            <person name="Fauchery L."/>
            <person name="Girlanda M."/>
            <person name="Hayes R.D."/>
            <person name="Keri Z."/>
            <person name="LaButti K."/>
            <person name="Lipzen A."/>
            <person name="Lombard V."/>
            <person name="Magnuson J."/>
            <person name="Maillard F."/>
            <person name="Murat C."/>
            <person name="Nolan M."/>
            <person name="Ohm R.A."/>
            <person name="Pangilinan J."/>
            <person name="Pereira M.F."/>
            <person name="Perotto S."/>
            <person name="Peter M."/>
            <person name="Pfister S."/>
            <person name="Riley R."/>
            <person name="Sitrit Y."/>
            <person name="Stielow J.B."/>
            <person name="Szollosi G."/>
            <person name="Zifcakova L."/>
            <person name="Stursova M."/>
            <person name="Spatafora J.W."/>
            <person name="Tedersoo L."/>
            <person name="Vaario L.M."/>
            <person name="Yamada A."/>
            <person name="Yan M."/>
            <person name="Wang P."/>
            <person name="Xu J."/>
            <person name="Bruns T."/>
            <person name="Baldrian P."/>
            <person name="Vilgalys R."/>
            <person name="Dunand C."/>
            <person name="Henrissat B."/>
            <person name="Grigoriev I.V."/>
            <person name="Hibbett D."/>
            <person name="Nagy L.G."/>
            <person name="Martin F.M."/>
        </authorList>
    </citation>
    <scope>NUCLEOTIDE SEQUENCE</scope>
    <source>
        <strain evidence="3">UP504</strain>
    </source>
</reference>
<evidence type="ECO:0000256" key="1">
    <source>
        <dbReference type="ARBA" id="ARBA00009207"/>
    </source>
</evidence>
<evidence type="ECO:0000256" key="2">
    <source>
        <dbReference type="SAM" id="MobiDB-lite"/>
    </source>
</evidence>
<dbReference type="EMBL" id="MU128916">
    <property type="protein sequence ID" value="KAF9519748.1"/>
    <property type="molecule type" value="Genomic_DNA"/>
</dbReference>
<evidence type="ECO:0000313" key="4">
    <source>
        <dbReference type="Proteomes" id="UP000886523"/>
    </source>
</evidence>
<feature type="compositionally biased region" description="Low complexity" evidence="2">
    <location>
        <begin position="325"/>
        <end position="339"/>
    </location>
</feature>
<accession>A0A9P6B8K5</accession>
<feature type="region of interest" description="Disordered" evidence="2">
    <location>
        <begin position="189"/>
        <end position="223"/>
    </location>
</feature>
<feature type="region of interest" description="Disordered" evidence="2">
    <location>
        <begin position="59"/>
        <end position="87"/>
    </location>
</feature>
<name>A0A9P6B8K5_9AGAM</name>
<feature type="compositionally biased region" description="Pro residues" evidence="2">
    <location>
        <begin position="65"/>
        <end position="76"/>
    </location>
</feature>
<comment type="similarity">
    <text evidence="1">Belongs to the PPP4R2 family.</text>
</comment>
<sequence length="352" mass="37672">MGTASDATGVGATGTSFEWKPEYDALLNHIATTNLFESDWSHLKAILKCKITANIDQMLSDTSAPRPPTPQRPQTPPSSGSTAVVGPPTPPLTLKGLILPPFPPRNPLDEHIIKALPANMSHTDAHGSKNQVFSMLDEFEKPPFTIQRLCELAIRPREHYSLVGKYLRAFERTLLVTSTWDEYISYTLPRNSRGASSSPPPLALDNHRGSGDSGDENTPPRGMSMAKIRTLKVDELDDLDDVEAFSRGGRRGHLAEHPEASSASGTTGIGNLGASGSGSPTSMRALNGSLAGDISPPPLSDRFVRSSTPEPSPTRAREENKREAAAAAASSEGSPSSLIEEGELEDVIMSPF</sequence>
<keyword evidence="4" id="KW-1185">Reference proteome</keyword>
<dbReference type="Proteomes" id="UP000886523">
    <property type="component" value="Unassembled WGS sequence"/>
</dbReference>
<evidence type="ECO:0000313" key="3">
    <source>
        <dbReference type="EMBL" id="KAF9519748.1"/>
    </source>
</evidence>
<dbReference type="InterPro" id="IPR015267">
    <property type="entry name" value="PPP4R2"/>
</dbReference>
<dbReference type="GO" id="GO:0005737">
    <property type="term" value="C:cytoplasm"/>
    <property type="evidence" value="ECO:0007669"/>
    <property type="project" value="TreeGrafter"/>
</dbReference>
<proteinExistence type="inferred from homology"/>
<dbReference type="GO" id="GO:0019888">
    <property type="term" value="F:protein phosphatase regulator activity"/>
    <property type="evidence" value="ECO:0007669"/>
    <property type="project" value="InterPro"/>
</dbReference>
<protein>
    <recommendedName>
        <fullName evidence="5">PPP4R2-domain-containing protein</fullName>
    </recommendedName>
</protein>
<feature type="compositionally biased region" description="Gly residues" evidence="2">
    <location>
        <begin position="267"/>
        <end position="276"/>
    </location>
</feature>
<dbReference type="GO" id="GO:0005634">
    <property type="term" value="C:nucleus"/>
    <property type="evidence" value="ECO:0007669"/>
    <property type="project" value="TreeGrafter"/>
</dbReference>
<comment type="caution">
    <text evidence="3">The sequence shown here is derived from an EMBL/GenBank/DDBJ whole genome shotgun (WGS) entry which is preliminary data.</text>
</comment>
<feature type="region of interest" description="Disordered" evidence="2">
    <location>
        <begin position="247"/>
        <end position="352"/>
    </location>
</feature>
<evidence type="ECO:0008006" key="5">
    <source>
        <dbReference type="Google" id="ProtNLM"/>
    </source>
</evidence>
<dbReference type="PANTHER" id="PTHR16487">
    <property type="entry name" value="PPP4R2-RELATED PROTEIN"/>
    <property type="match status" value="1"/>
</dbReference>
<dbReference type="OrthoDB" id="341898at2759"/>
<dbReference type="PANTHER" id="PTHR16487:SF0">
    <property type="entry name" value="PROTEIN PHOSPHATASE 4 REGULATORY SUBUNIT 2-RELATED"/>
    <property type="match status" value="1"/>
</dbReference>
<organism evidence="3 4">
    <name type="scientific">Hydnum rufescens UP504</name>
    <dbReference type="NCBI Taxonomy" id="1448309"/>
    <lineage>
        <taxon>Eukaryota</taxon>
        <taxon>Fungi</taxon>
        <taxon>Dikarya</taxon>
        <taxon>Basidiomycota</taxon>
        <taxon>Agaricomycotina</taxon>
        <taxon>Agaricomycetes</taxon>
        <taxon>Cantharellales</taxon>
        <taxon>Hydnaceae</taxon>
        <taxon>Hydnum</taxon>
    </lineage>
</organism>
<gene>
    <name evidence="3" type="ORF">BS47DRAFT_1379247</name>
</gene>
<feature type="compositionally biased region" description="Basic and acidic residues" evidence="2">
    <location>
        <begin position="315"/>
        <end position="324"/>
    </location>
</feature>
<dbReference type="Pfam" id="PF09184">
    <property type="entry name" value="PPP4R2"/>
    <property type="match status" value="1"/>
</dbReference>
<dbReference type="GO" id="GO:0030289">
    <property type="term" value="C:protein phosphatase 4 complex"/>
    <property type="evidence" value="ECO:0007669"/>
    <property type="project" value="InterPro"/>
</dbReference>
<dbReference type="AlphaFoldDB" id="A0A9P6B8K5"/>